<name>A0A852WAX4_9MICO</name>
<organism evidence="1 2">
    <name type="scientific">Pedococcus badiiscoriae</name>
    <dbReference type="NCBI Taxonomy" id="642776"/>
    <lineage>
        <taxon>Bacteria</taxon>
        <taxon>Bacillati</taxon>
        <taxon>Actinomycetota</taxon>
        <taxon>Actinomycetes</taxon>
        <taxon>Micrococcales</taxon>
        <taxon>Intrasporangiaceae</taxon>
        <taxon>Pedococcus</taxon>
    </lineage>
</organism>
<keyword evidence="2" id="KW-1185">Reference proteome</keyword>
<dbReference type="Proteomes" id="UP000573599">
    <property type="component" value="Unassembled WGS sequence"/>
</dbReference>
<dbReference type="Pfam" id="PF11305">
    <property type="entry name" value="DUF3107"/>
    <property type="match status" value="1"/>
</dbReference>
<comment type="caution">
    <text evidence="1">The sequence shown here is derived from an EMBL/GenBank/DDBJ whole genome shotgun (WGS) entry which is preliminary data.</text>
</comment>
<dbReference type="EMBL" id="JACCAB010000001">
    <property type="protein sequence ID" value="NYG06198.1"/>
    <property type="molecule type" value="Genomic_DNA"/>
</dbReference>
<proteinExistence type="predicted"/>
<evidence type="ECO:0000313" key="1">
    <source>
        <dbReference type="EMBL" id="NYG06198.1"/>
    </source>
</evidence>
<evidence type="ECO:0000313" key="2">
    <source>
        <dbReference type="Proteomes" id="UP000573599"/>
    </source>
</evidence>
<reference evidence="1 2" key="1">
    <citation type="submission" date="2020-07" db="EMBL/GenBank/DDBJ databases">
        <title>Sequencing the genomes of 1000 actinobacteria strains.</title>
        <authorList>
            <person name="Klenk H.-P."/>
        </authorList>
    </citation>
    <scope>NUCLEOTIDE SEQUENCE [LARGE SCALE GENOMIC DNA]</scope>
    <source>
        <strain evidence="1 2">DSM 23987</strain>
    </source>
</reference>
<sequence>MPRAHPNTKGITVEVRIGVQNVSREVVFESTESAADIAAAVSASLEKGTVLTLVDDKGRQLLVPAAVLGYVQIGESDKRGVGFGV</sequence>
<dbReference type="AlphaFoldDB" id="A0A852WAX4"/>
<dbReference type="InterPro" id="IPR021456">
    <property type="entry name" value="DUF3107"/>
</dbReference>
<gene>
    <name evidence="1" type="ORF">BJ986_000685</name>
</gene>
<protein>
    <recommendedName>
        <fullName evidence="3">ATP-binding protein</fullName>
    </recommendedName>
</protein>
<accession>A0A852WAX4</accession>
<dbReference type="RefSeq" id="WP_202881169.1">
    <property type="nucleotide sequence ID" value="NZ_JACCAB010000001.1"/>
</dbReference>
<evidence type="ECO:0008006" key="3">
    <source>
        <dbReference type="Google" id="ProtNLM"/>
    </source>
</evidence>